<dbReference type="EMBL" id="AKWR02000243">
    <property type="protein sequence ID" value="EMJ34377.1"/>
    <property type="molecule type" value="Genomic_DNA"/>
</dbReference>
<feature type="domain" description="Double-GTPase 2" evidence="1">
    <location>
        <begin position="74"/>
        <end position="289"/>
    </location>
</feature>
<accession>A0A0F6I8K2</accession>
<name>A0A0F6I8K2_LEPIR</name>
<evidence type="ECO:0000313" key="2">
    <source>
        <dbReference type="EMBL" id="EMJ34377.1"/>
    </source>
</evidence>
<dbReference type="Pfam" id="PF19993">
    <property type="entry name" value="DO-GTPase2"/>
    <property type="match status" value="1"/>
</dbReference>
<dbReference type="AlphaFoldDB" id="A0A0F6I8K2"/>
<protein>
    <recommendedName>
        <fullName evidence="1">Double-GTPase 2 domain-containing protein</fullName>
    </recommendedName>
</protein>
<evidence type="ECO:0000259" key="1">
    <source>
        <dbReference type="Pfam" id="PF19993"/>
    </source>
</evidence>
<dbReference type="Proteomes" id="UP000012164">
    <property type="component" value="Unassembled WGS sequence"/>
</dbReference>
<dbReference type="InterPro" id="IPR045528">
    <property type="entry name" value="DO-GTPase2"/>
</dbReference>
<gene>
    <name evidence="2" type="ORF">LEP1GSC079_1190</name>
</gene>
<proteinExistence type="predicted"/>
<reference evidence="2 3" key="1">
    <citation type="submission" date="2013-01" db="EMBL/GenBank/DDBJ databases">
        <authorList>
            <person name="Harkins D.M."/>
            <person name="Durkin A.S."/>
            <person name="Brinkac L.M."/>
            <person name="Haft D.H."/>
            <person name="Selengut J.D."/>
            <person name="Sanka R."/>
            <person name="DePew J."/>
            <person name="Purushe J."/>
            <person name="Peacock S.J."/>
            <person name="Thaipadungpanit J."/>
            <person name="Wuthiekanun V.W."/>
            <person name="Day N.P."/>
            <person name="Vinetz J.M."/>
            <person name="Sutton G.G."/>
            <person name="Nierman W.C."/>
            <person name="Fouts D.E."/>
        </authorList>
    </citation>
    <scope>NUCLEOTIDE SEQUENCE [LARGE SCALE GENOMIC DNA]</scope>
    <source>
        <strain evidence="2 3">FPW1039</strain>
    </source>
</reference>
<organism evidence="2 3">
    <name type="scientific">Leptospira interrogans str. FPW1039</name>
    <dbReference type="NCBI Taxonomy" id="1193040"/>
    <lineage>
        <taxon>Bacteria</taxon>
        <taxon>Pseudomonadati</taxon>
        <taxon>Spirochaetota</taxon>
        <taxon>Spirochaetia</taxon>
        <taxon>Leptospirales</taxon>
        <taxon>Leptospiraceae</taxon>
        <taxon>Leptospira</taxon>
    </lineage>
</organism>
<sequence>MNLKCSNPDCPAPPHCHEGEEDYDQCKFWKDNNAKIENKIEQVQVQQKKSELSWTGQSYRIEDIFQISIRTSINLIGIVGKANAGKTTFLAMLYTLLLKGKKFKRYKFAGTKTILGWDELYNKLKIQMNSVAFPDPTPSQYYRLLHFALRDSEERLKDLLLSDASGEVFSVWSQNNKDENAEIARWVYSNSNGFMLFIDCEDLIFRKNAAKTEILDMAQMLNSNLCNRPVIAVWSKSDKIAEINPKIKNSLQEELKRIFLNYKEIQISNYSMDDPDVLVHENNIETIDWLLDQFSKTSIQEIVVDNKFMGDIFLGYKGK</sequence>
<comment type="caution">
    <text evidence="2">The sequence shown here is derived from an EMBL/GenBank/DDBJ whole genome shotgun (WGS) entry which is preliminary data.</text>
</comment>
<dbReference type="SUPFAM" id="SSF52540">
    <property type="entry name" value="P-loop containing nucleoside triphosphate hydrolases"/>
    <property type="match status" value="1"/>
</dbReference>
<evidence type="ECO:0000313" key="3">
    <source>
        <dbReference type="Proteomes" id="UP000012164"/>
    </source>
</evidence>
<dbReference type="Gene3D" id="3.40.50.300">
    <property type="entry name" value="P-loop containing nucleotide triphosphate hydrolases"/>
    <property type="match status" value="1"/>
</dbReference>
<dbReference type="InterPro" id="IPR027417">
    <property type="entry name" value="P-loop_NTPase"/>
</dbReference>